<organism evidence="1 2">
    <name type="scientific">Colletotrichum phormii</name>
    <dbReference type="NCBI Taxonomy" id="359342"/>
    <lineage>
        <taxon>Eukaryota</taxon>
        <taxon>Fungi</taxon>
        <taxon>Dikarya</taxon>
        <taxon>Ascomycota</taxon>
        <taxon>Pezizomycotina</taxon>
        <taxon>Sordariomycetes</taxon>
        <taxon>Hypocreomycetidae</taxon>
        <taxon>Glomerellales</taxon>
        <taxon>Glomerellaceae</taxon>
        <taxon>Colletotrichum</taxon>
        <taxon>Colletotrichum acutatum species complex</taxon>
    </lineage>
</organism>
<dbReference type="RefSeq" id="XP_060449569.1">
    <property type="nucleotide sequence ID" value="XM_060581656.1"/>
</dbReference>
<dbReference type="AlphaFoldDB" id="A0AAI9ZZ83"/>
<protein>
    <submittedName>
        <fullName evidence="1">Uncharacterized protein</fullName>
    </submittedName>
</protein>
<evidence type="ECO:0000313" key="1">
    <source>
        <dbReference type="EMBL" id="KAK1640962.1"/>
    </source>
</evidence>
<sequence length="55" mass="6169">MLSLTTPERRKLGLGSEFLLKDFPSPRISKLKSVVGPGIWRPTDTVQDRPTIADF</sequence>
<comment type="caution">
    <text evidence="1">The sequence shown here is derived from an EMBL/GenBank/DDBJ whole genome shotgun (WGS) entry which is preliminary data.</text>
</comment>
<accession>A0AAI9ZZ83</accession>
<dbReference type="EMBL" id="JAHMHQ010000003">
    <property type="protein sequence ID" value="KAK1640962.1"/>
    <property type="molecule type" value="Genomic_DNA"/>
</dbReference>
<dbReference type="Proteomes" id="UP001243989">
    <property type="component" value="Unassembled WGS sequence"/>
</dbReference>
<dbReference type="GeneID" id="85466518"/>
<keyword evidence="2" id="KW-1185">Reference proteome</keyword>
<name>A0AAI9ZZ83_9PEZI</name>
<proteinExistence type="predicted"/>
<gene>
    <name evidence="1" type="ORF">BDP81DRAFT_125227</name>
</gene>
<evidence type="ECO:0000313" key="2">
    <source>
        <dbReference type="Proteomes" id="UP001243989"/>
    </source>
</evidence>
<reference evidence="1" key="1">
    <citation type="submission" date="2021-06" db="EMBL/GenBank/DDBJ databases">
        <title>Comparative genomics, transcriptomics and evolutionary studies reveal genomic signatures of adaptation to plant cell wall in hemibiotrophic fungi.</title>
        <authorList>
            <consortium name="DOE Joint Genome Institute"/>
            <person name="Baroncelli R."/>
            <person name="Diaz J.F."/>
            <person name="Benocci T."/>
            <person name="Peng M."/>
            <person name="Battaglia E."/>
            <person name="Haridas S."/>
            <person name="Andreopoulos W."/>
            <person name="Labutti K."/>
            <person name="Pangilinan J."/>
            <person name="Floch G.L."/>
            <person name="Makela M.R."/>
            <person name="Henrissat B."/>
            <person name="Grigoriev I.V."/>
            <person name="Crouch J.A."/>
            <person name="De Vries R.P."/>
            <person name="Sukno S.A."/>
            <person name="Thon M.R."/>
        </authorList>
    </citation>
    <scope>NUCLEOTIDE SEQUENCE</scope>
    <source>
        <strain evidence="1">CBS 102054</strain>
    </source>
</reference>